<name>B8IY39_METNO</name>
<dbReference type="OrthoDB" id="4419620at2"/>
<dbReference type="RefSeq" id="WP_012631425.1">
    <property type="nucleotide sequence ID" value="NC_011888.1"/>
</dbReference>
<dbReference type="AlphaFoldDB" id="B8IY39"/>
<evidence type="ECO:0000313" key="2">
    <source>
        <dbReference type="EMBL" id="ACL63329.1"/>
    </source>
</evidence>
<dbReference type="Proteomes" id="UP000008207">
    <property type="component" value="Plasmid pMNOD05"/>
</dbReference>
<reference evidence="3" key="1">
    <citation type="submission" date="2009-01" db="EMBL/GenBank/DDBJ databases">
        <title>Complete sequence of plasmid 5 of Methylobacterium nodulans ORS 2060.</title>
        <authorList>
            <consortium name="US DOE Joint Genome Institute"/>
            <person name="Lucas S."/>
            <person name="Copeland A."/>
            <person name="Lapidus A."/>
            <person name="Glavina del Rio T."/>
            <person name="Dalin E."/>
            <person name="Tice H."/>
            <person name="Bruce D."/>
            <person name="Goodwin L."/>
            <person name="Pitluck S."/>
            <person name="Sims D."/>
            <person name="Brettin T."/>
            <person name="Detter J.C."/>
            <person name="Han C."/>
            <person name="Larimer F."/>
            <person name="Land M."/>
            <person name="Hauser L."/>
            <person name="Kyrpides N."/>
            <person name="Ivanova N."/>
            <person name="Marx C.J."/>
            <person name="Richardson P."/>
        </authorList>
    </citation>
    <scope>NUCLEOTIDE SEQUENCE [LARGE SCALE GENOMIC DNA]</scope>
    <source>
        <strain evidence="3">LMG 21967 / CNCM I-2342 / ORS 2060</strain>
        <plasmid evidence="3">Plasmid pMNOD05</plasmid>
    </source>
</reference>
<dbReference type="Gene3D" id="1.10.260.40">
    <property type="entry name" value="lambda repressor-like DNA-binding domains"/>
    <property type="match status" value="1"/>
</dbReference>
<gene>
    <name evidence="2" type="ordered locus">Mnod_7736</name>
</gene>
<accession>B8IY39</accession>
<dbReference type="CDD" id="cd00093">
    <property type="entry name" value="HTH_XRE"/>
    <property type="match status" value="1"/>
</dbReference>
<proteinExistence type="predicted"/>
<dbReference type="SUPFAM" id="SSF47413">
    <property type="entry name" value="lambda repressor-like DNA-binding domains"/>
    <property type="match status" value="1"/>
</dbReference>
<dbReference type="GO" id="GO:0003677">
    <property type="term" value="F:DNA binding"/>
    <property type="evidence" value="ECO:0007669"/>
    <property type="project" value="InterPro"/>
</dbReference>
<dbReference type="PROSITE" id="PS50943">
    <property type="entry name" value="HTH_CROC1"/>
    <property type="match status" value="1"/>
</dbReference>
<protein>
    <submittedName>
        <fullName evidence="2">Transcriptional regulator, XRE family</fullName>
    </submittedName>
</protein>
<dbReference type="SMART" id="SM00530">
    <property type="entry name" value="HTH_XRE"/>
    <property type="match status" value="1"/>
</dbReference>
<dbReference type="Pfam" id="PF01381">
    <property type="entry name" value="HTH_3"/>
    <property type="match status" value="1"/>
</dbReference>
<dbReference type="HOGENOM" id="CLU_066192_28_3_5"/>
<dbReference type="InterPro" id="IPR010982">
    <property type="entry name" value="Lambda_DNA-bd_dom_sf"/>
</dbReference>
<evidence type="ECO:0000313" key="3">
    <source>
        <dbReference type="Proteomes" id="UP000008207"/>
    </source>
</evidence>
<keyword evidence="2" id="KW-0614">Plasmid</keyword>
<dbReference type="InterPro" id="IPR001387">
    <property type="entry name" value="Cro/C1-type_HTH"/>
</dbReference>
<dbReference type="EMBL" id="CP001354">
    <property type="protein sequence ID" value="ACL63329.1"/>
    <property type="molecule type" value="Genomic_DNA"/>
</dbReference>
<keyword evidence="3" id="KW-1185">Reference proteome</keyword>
<feature type="domain" description="HTH cro/C1-type" evidence="1">
    <location>
        <begin position="13"/>
        <end position="66"/>
    </location>
</feature>
<organism evidence="2 3">
    <name type="scientific">Methylobacterium nodulans (strain LMG 21967 / CNCM I-2342 / ORS 2060)</name>
    <dbReference type="NCBI Taxonomy" id="460265"/>
    <lineage>
        <taxon>Bacteria</taxon>
        <taxon>Pseudomonadati</taxon>
        <taxon>Pseudomonadota</taxon>
        <taxon>Alphaproteobacteria</taxon>
        <taxon>Hyphomicrobiales</taxon>
        <taxon>Methylobacteriaceae</taxon>
        <taxon>Methylobacterium</taxon>
    </lineage>
</organism>
<evidence type="ECO:0000259" key="1">
    <source>
        <dbReference type="PROSITE" id="PS50943"/>
    </source>
</evidence>
<geneLocation type="plasmid" evidence="2 3">
    <name>pMNOD05</name>
</geneLocation>
<sequence length="86" mass="9100">MSDERPLEPEQCRAARAIVGWSRADLAERCGVAASTLADFEAGKREPYARTLADVRRTLEGAGVIFISADEAGGPGVRRSLEAPGA</sequence>
<dbReference type="KEGG" id="mno:Mnod_7736"/>